<comment type="similarity">
    <text evidence="1 7">Belongs to the terpene cyclase/mutase family.</text>
</comment>
<proteinExistence type="inferred from homology"/>
<evidence type="ECO:0000256" key="1">
    <source>
        <dbReference type="ARBA" id="ARBA00009755"/>
    </source>
</evidence>
<keyword evidence="2" id="KW-0444">Lipid biosynthesis</keyword>
<dbReference type="Pfam" id="PF13249">
    <property type="entry name" value="SQHop_cyclase_N"/>
    <property type="match status" value="1"/>
</dbReference>
<dbReference type="InterPro" id="IPR032696">
    <property type="entry name" value="SQ_cyclase_C"/>
</dbReference>
<dbReference type="EC" id="5.4.99.-" evidence="7"/>
<dbReference type="SFLD" id="SFLDG01016">
    <property type="entry name" value="Prenyltransferase_Like_2"/>
    <property type="match status" value="1"/>
</dbReference>
<evidence type="ECO:0000256" key="5">
    <source>
        <dbReference type="ARBA" id="ARBA00023098"/>
    </source>
</evidence>
<dbReference type="NCBIfam" id="TIGR01787">
    <property type="entry name" value="squalene_cyclas"/>
    <property type="match status" value="1"/>
</dbReference>
<evidence type="ECO:0000256" key="7">
    <source>
        <dbReference type="RuleBase" id="RU362003"/>
    </source>
</evidence>
<evidence type="ECO:0000259" key="9">
    <source>
        <dbReference type="Pfam" id="PF13249"/>
    </source>
</evidence>
<sequence length="721" mass="82352">MEFPSDKYGMPKTDHTKWRLTTDSFGRQNWIYDETNMSTPSNFTRYQMKNDFNPPQFEPKTAPNAREAAFRSFKFLSHIQDEDSGIFPCQYGGPMFLLIGYVTAKYFCKIPFTEIEKIEICRYIVNRAHPVDGGWGLHTYGDSTVFGTSINYVILRLLGMSASHPALVKARSKLMRMGGAIGNPMWGKAYLSILNLYDWSGVNPSPPEFWMLPYCVPFHPGRWWVHTRAIYLPMGYLSMNRCKCELNDLLQEIRSEIYTKPYNSIDFSKHRNTVCGVDLYYPHSKMLDFANSMLTFYEKRIRPDWLKKKASKLVIDLIMDDMKNTDYLAIAPISNALNAMVICVEKGRDSPEMEKVTFRWPDFLFMTSEGMLMSGTNGVQVWDVAFALQYCCVAGFAQNPEFKDMLIKGYRFLVRSQFDTECVEGSFRDKRSGGWPFSTKPQGFTVSDCTAESIKAILMVQNTPGFEFLKDEISTQRLHDGIDVLLSLQNKGKFHTGAFASYELIKGPEILEKLNPAEVFGNIMVEYPYVECTDSSILGLHHFTLHDPYRQDEITDAINSAIDYIISFQRPDGSWYGSWGVCFTYAGMFALEALSTQGYFYSNSKVVQRACHFLASKQEDDGGFAEDFRSCELFSYVKHEQSEVVPTAWALIALLLAKYPERSVLNKAAQFLINKQNSDGSYDAGHVEGVFNHSCAIEYPNYKFYFCGKALGLYAQLDENN</sequence>
<dbReference type="SUPFAM" id="SSF48239">
    <property type="entry name" value="Terpenoid cyclases/Protein prenyltransferases"/>
    <property type="match status" value="2"/>
</dbReference>
<dbReference type="AlphaFoldDB" id="A0AAV5RL65"/>
<dbReference type="InterPro" id="IPR008930">
    <property type="entry name" value="Terpenoid_cyclase/PrenylTrfase"/>
</dbReference>
<dbReference type="GO" id="GO:0006696">
    <property type="term" value="P:ergosterol biosynthetic process"/>
    <property type="evidence" value="ECO:0007669"/>
    <property type="project" value="TreeGrafter"/>
</dbReference>
<evidence type="ECO:0000256" key="4">
    <source>
        <dbReference type="ARBA" id="ARBA00022955"/>
    </source>
</evidence>
<dbReference type="Proteomes" id="UP001362899">
    <property type="component" value="Unassembled WGS sequence"/>
</dbReference>
<gene>
    <name evidence="10" type="ORF">DASB73_031080</name>
</gene>
<comment type="caution">
    <text evidence="10">The sequence shown here is derived from an EMBL/GenBank/DDBJ whole genome shotgun (WGS) entry which is preliminary data.</text>
</comment>
<dbReference type="InterPro" id="IPR018333">
    <property type="entry name" value="Squalene_cyclase"/>
</dbReference>
<keyword evidence="4" id="KW-0752">Steroid biosynthesis</keyword>
<organism evidence="10 11">
    <name type="scientific">Starmerella bacillaris</name>
    <name type="common">Yeast</name>
    <name type="synonym">Candida zemplinina</name>
    <dbReference type="NCBI Taxonomy" id="1247836"/>
    <lineage>
        <taxon>Eukaryota</taxon>
        <taxon>Fungi</taxon>
        <taxon>Dikarya</taxon>
        <taxon>Ascomycota</taxon>
        <taxon>Saccharomycotina</taxon>
        <taxon>Dipodascomycetes</taxon>
        <taxon>Dipodascales</taxon>
        <taxon>Trichomonascaceae</taxon>
        <taxon>Starmerella</taxon>
    </lineage>
</organism>
<dbReference type="Gene3D" id="1.50.10.20">
    <property type="match status" value="2"/>
</dbReference>
<evidence type="ECO:0000256" key="3">
    <source>
        <dbReference type="ARBA" id="ARBA00022737"/>
    </source>
</evidence>
<name>A0AAV5RL65_STABA</name>
<dbReference type="PANTHER" id="PTHR11764">
    <property type="entry name" value="TERPENE CYCLASE/MUTASE FAMILY MEMBER"/>
    <property type="match status" value="1"/>
</dbReference>
<dbReference type="GO" id="GO:0016104">
    <property type="term" value="P:triterpenoid biosynthetic process"/>
    <property type="evidence" value="ECO:0007669"/>
    <property type="project" value="InterPro"/>
</dbReference>
<evidence type="ECO:0000313" key="10">
    <source>
        <dbReference type="EMBL" id="GMM52145.1"/>
    </source>
</evidence>
<dbReference type="GO" id="GO:0005811">
    <property type="term" value="C:lipid droplet"/>
    <property type="evidence" value="ECO:0007669"/>
    <property type="project" value="InterPro"/>
</dbReference>
<dbReference type="CDD" id="cd02892">
    <property type="entry name" value="SQCY_1"/>
    <property type="match status" value="1"/>
</dbReference>
<feature type="domain" description="Squalene cyclase C-terminal" evidence="8">
    <location>
        <begin position="381"/>
        <end position="715"/>
    </location>
</feature>
<evidence type="ECO:0000256" key="6">
    <source>
        <dbReference type="ARBA" id="ARBA00023235"/>
    </source>
</evidence>
<dbReference type="PROSITE" id="PS01074">
    <property type="entry name" value="TERPENE_SYNTHASES"/>
    <property type="match status" value="1"/>
</dbReference>
<keyword evidence="5" id="KW-0443">Lipid metabolism</keyword>
<accession>A0AAV5RL65</accession>
<evidence type="ECO:0000313" key="11">
    <source>
        <dbReference type="Proteomes" id="UP001362899"/>
    </source>
</evidence>
<dbReference type="InterPro" id="IPR002365">
    <property type="entry name" value="Terpene_synthase_CS"/>
</dbReference>
<evidence type="ECO:0000256" key="2">
    <source>
        <dbReference type="ARBA" id="ARBA00022516"/>
    </source>
</evidence>
<keyword evidence="6 7" id="KW-0413">Isomerase</keyword>
<evidence type="ECO:0000259" key="8">
    <source>
        <dbReference type="Pfam" id="PF13243"/>
    </source>
</evidence>
<dbReference type="InterPro" id="IPR032697">
    <property type="entry name" value="SQ_cyclase_N"/>
</dbReference>
<dbReference type="FunFam" id="1.50.10.20:FF:000003">
    <property type="entry name" value="Terpene cyclase/mutase family member"/>
    <property type="match status" value="1"/>
</dbReference>
<keyword evidence="11" id="KW-1185">Reference proteome</keyword>
<protein>
    <recommendedName>
        <fullName evidence="7">Terpene cyclase/mutase family member</fullName>
        <ecNumber evidence="7">5.4.99.-</ecNumber>
    </recommendedName>
</protein>
<reference evidence="10 11" key="1">
    <citation type="journal article" date="2023" name="Elife">
        <title>Identification of key yeast species and microbe-microbe interactions impacting larval growth of Drosophila in the wild.</title>
        <authorList>
            <person name="Mure A."/>
            <person name="Sugiura Y."/>
            <person name="Maeda R."/>
            <person name="Honda K."/>
            <person name="Sakurai N."/>
            <person name="Takahashi Y."/>
            <person name="Watada M."/>
            <person name="Katoh T."/>
            <person name="Gotoh A."/>
            <person name="Gotoh Y."/>
            <person name="Taniguchi I."/>
            <person name="Nakamura K."/>
            <person name="Hayashi T."/>
            <person name="Katayama T."/>
            <person name="Uemura T."/>
            <person name="Hattori Y."/>
        </authorList>
    </citation>
    <scope>NUCLEOTIDE SEQUENCE [LARGE SCALE GENOMIC DNA]</scope>
    <source>
        <strain evidence="10 11">SB-73</strain>
    </source>
</reference>
<feature type="domain" description="Squalene cyclase N-terminal" evidence="9">
    <location>
        <begin position="113"/>
        <end position="355"/>
    </location>
</feature>
<dbReference type="Pfam" id="PF13243">
    <property type="entry name" value="SQHop_cyclase_C"/>
    <property type="match status" value="1"/>
</dbReference>
<dbReference type="PANTHER" id="PTHR11764:SF20">
    <property type="entry name" value="LANOSTEROL SYNTHASE"/>
    <property type="match status" value="1"/>
</dbReference>
<keyword evidence="3" id="KW-0677">Repeat</keyword>
<dbReference type="GO" id="GO:0000250">
    <property type="term" value="F:lanosterol synthase activity"/>
    <property type="evidence" value="ECO:0007669"/>
    <property type="project" value="TreeGrafter"/>
</dbReference>
<dbReference type="EMBL" id="BTGC01000008">
    <property type="protein sequence ID" value="GMM52145.1"/>
    <property type="molecule type" value="Genomic_DNA"/>
</dbReference>